<evidence type="ECO:0000313" key="19">
    <source>
        <dbReference type="EMBL" id="GKT31530.1"/>
    </source>
</evidence>
<feature type="domain" description="Large ribosomal subunit protein uL15/eL18" evidence="18">
    <location>
        <begin position="2"/>
        <end position="175"/>
    </location>
</feature>
<protein>
    <recommendedName>
        <fullName evidence="5">2-(3-amino-3-carboxypropyl)histidine synthase subunit 1</fullName>
        <ecNumber evidence="4">2.5.1.108</ecNumber>
    </recommendedName>
    <alternativeName>
        <fullName evidence="14">Diphthamide biosynthesis protein 1</fullName>
    </alternativeName>
    <alternativeName>
        <fullName evidence="15">Diphtheria toxin resistance protein 1</fullName>
    </alternativeName>
    <alternativeName>
        <fullName evidence="13">S-adenosyl-L-methionine:L-histidine 3-amino-3-carboxypropyltransferase 1</fullName>
    </alternativeName>
</protein>
<keyword evidence="11" id="KW-0411">Iron-sulfur</keyword>
<evidence type="ECO:0000256" key="9">
    <source>
        <dbReference type="ARBA" id="ARBA00022980"/>
    </source>
</evidence>
<keyword evidence="7" id="KW-0949">S-adenosyl-L-methionine</keyword>
<evidence type="ECO:0000256" key="2">
    <source>
        <dbReference type="ARBA" id="ARBA00005156"/>
    </source>
</evidence>
<evidence type="ECO:0000256" key="7">
    <source>
        <dbReference type="ARBA" id="ARBA00022691"/>
    </source>
</evidence>
<keyword evidence="9" id="KW-0689">Ribosomal protein</keyword>
<evidence type="ECO:0000256" key="10">
    <source>
        <dbReference type="ARBA" id="ARBA00023004"/>
    </source>
</evidence>
<dbReference type="PANTHER" id="PTHR10762">
    <property type="entry name" value="DIPHTHAMIDE BIOSYNTHESIS PROTEIN"/>
    <property type="match status" value="1"/>
</dbReference>
<feature type="region of interest" description="Disordered" evidence="17">
    <location>
        <begin position="398"/>
        <end position="430"/>
    </location>
</feature>
<dbReference type="Proteomes" id="UP001057375">
    <property type="component" value="Unassembled WGS sequence"/>
</dbReference>
<name>A0ABQ5KG66_9EUKA</name>
<evidence type="ECO:0000256" key="12">
    <source>
        <dbReference type="ARBA" id="ARBA00023274"/>
    </source>
</evidence>
<reference evidence="19" key="1">
    <citation type="submission" date="2022-03" db="EMBL/GenBank/DDBJ databases">
        <title>Draft genome sequence of Aduncisulcus paluster, a free-living microaerophilic Fornicata.</title>
        <authorList>
            <person name="Yuyama I."/>
            <person name="Kume K."/>
            <person name="Tamura T."/>
            <person name="Inagaki Y."/>
            <person name="Hashimoto T."/>
        </authorList>
    </citation>
    <scope>NUCLEOTIDE SEQUENCE</scope>
    <source>
        <strain evidence="19">NY0171</strain>
    </source>
</reference>
<keyword evidence="10" id="KW-0408">Iron</keyword>
<comment type="caution">
    <text evidence="19">The sequence shown here is derived from an EMBL/GenBank/DDBJ whole genome shotgun (WGS) entry which is preliminary data.</text>
</comment>
<dbReference type="InterPro" id="IPR042265">
    <property type="entry name" value="DPH1/DPH2_3"/>
</dbReference>
<dbReference type="SFLD" id="SFLDS00032">
    <property type="entry name" value="Radical_SAM_3-amino-3-carboxyp"/>
    <property type="match status" value="1"/>
</dbReference>
<evidence type="ECO:0000256" key="3">
    <source>
        <dbReference type="ARBA" id="ARBA00010173"/>
    </source>
</evidence>
<dbReference type="NCBIfam" id="TIGR00322">
    <property type="entry name" value="diphth2_R"/>
    <property type="match status" value="2"/>
</dbReference>
<comment type="similarity">
    <text evidence="3">Belongs to the DPH1/DPH2 family. DPH1 subfamily.</text>
</comment>
<dbReference type="InterPro" id="IPR036227">
    <property type="entry name" value="Ribosomal_uL15/eL18_sf"/>
</dbReference>
<evidence type="ECO:0000256" key="11">
    <source>
        <dbReference type="ARBA" id="ARBA00023014"/>
    </source>
</evidence>
<dbReference type="SUPFAM" id="SSF52080">
    <property type="entry name" value="Ribosomal proteins L15p and L18e"/>
    <property type="match status" value="1"/>
</dbReference>
<dbReference type="InterPro" id="IPR042263">
    <property type="entry name" value="DPH1/DPH2_1"/>
</dbReference>
<dbReference type="Gene3D" id="3.40.50.11840">
    <property type="entry name" value="Diphthamide synthesis DPH1/DPH2 domain 1"/>
    <property type="match status" value="1"/>
</dbReference>
<evidence type="ECO:0000256" key="17">
    <source>
        <dbReference type="SAM" id="MobiDB-lite"/>
    </source>
</evidence>
<dbReference type="EC" id="2.5.1.108" evidence="4"/>
<evidence type="ECO:0000256" key="5">
    <source>
        <dbReference type="ARBA" id="ARBA00021915"/>
    </source>
</evidence>
<evidence type="ECO:0000259" key="18">
    <source>
        <dbReference type="Pfam" id="PF17135"/>
    </source>
</evidence>
<dbReference type="Gene3D" id="3.100.10.10">
    <property type="match status" value="1"/>
</dbReference>
<evidence type="ECO:0000256" key="1">
    <source>
        <dbReference type="ARBA" id="ARBA00001966"/>
    </source>
</evidence>
<dbReference type="Pfam" id="PF17135">
    <property type="entry name" value="Ribosomal_L18"/>
    <property type="match status" value="1"/>
</dbReference>
<gene>
    <name evidence="19" type="ORF">ADUPG1_005943</name>
</gene>
<evidence type="ECO:0000313" key="20">
    <source>
        <dbReference type="Proteomes" id="UP001057375"/>
    </source>
</evidence>
<dbReference type="Pfam" id="PF01866">
    <property type="entry name" value="Diphthamide_syn"/>
    <property type="match status" value="2"/>
</dbReference>
<comment type="catalytic activity">
    <reaction evidence="16">
        <text>L-histidyl-[translation elongation factor 2] + S-adenosyl-L-methionine = 2-[(3S)-amino-3-carboxypropyl]-L-histidyl-[translation elongation factor 2] + S-methyl-5'-thioadenosine + H(+)</text>
        <dbReference type="Rhea" id="RHEA:36783"/>
        <dbReference type="Rhea" id="RHEA-COMP:9748"/>
        <dbReference type="Rhea" id="RHEA-COMP:9749"/>
        <dbReference type="ChEBI" id="CHEBI:15378"/>
        <dbReference type="ChEBI" id="CHEBI:17509"/>
        <dbReference type="ChEBI" id="CHEBI:29979"/>
        <dbReference type="ChEBI" id="CHEBI:59789"/>
        <dbReference type="ChEBI" id="CHEBI:73995"/>
        <dbReference type="EC" id="2.5.1.108"/>
    </reaction>
</comment>
<accession>A0ABQ5KG66</accession>
<evidence type="ECO:0000256" key="14">
    <source>
        <dbReference type="ARBA" id="ARBA00032574"/>
    </source>
</evidence>
<evidence type="ECO:0000256" key="8">
    <source>
        <dbReference type="ARBA" id="ARBA00022723"/>
    </source>
</evidence>
<dbReference type="InterPro" id="IPR016435">
    <property type="entry name" value="DPH1/DPH2"/>
</dbReference>
<evidence type="ECO:0000256" key="6">
    <source>
        <dbReference type="ARBA" id="ARBA00022679"/>
    </source>
</evidence>
<keyword evidence="8" id="KW-0479">Metal-binding</keyword>
<evidence type="ECO:0000256" key="16">
    <source>
        <dbReference type="ARBA" id="ARBA00048403"/>
    </source>
</evidence>
<comment type="pathway">
    <text evidence="2">Protein modification; peptidyl-diphthamide biosynthesis.</text>
</comment>
<feature type="compositionally biased region" description="Basic and acidic residues" evidence="17">
    <location>
        <begin position="398"/>
        <end position="407"/>
    </location>
</feature>
<organism evidence="19 20">
    <name type="scientific">Aduncisulcus paluster</name>
    <dbReference type="NCBI Taxonomy" id="2918883"/>
    <lineage>
        <taxon>Eukaryota</taxon>
        <taxon>Metamonada</taxon>
        <taxon>Carpediemonas-like organisms</taxon>
        <taxon>Aduncisulcus</taxon>
    </lineage>
</organism>
<keyword evidence="6" id="KW-0808">Transferase</keyword>
<dbReference type="InterPro" id="IPR042264">
    <property type="entry name" value="DPH1/DPH2_2"/>
</dbReference>
<evidence type="ECO:0000256" key="15">
    <source>
        <dbReference type="ARBA" id="ARBA00032789"/>
    </source>
</evidence>
<keyword evidence="12" id="KW-0687">Ribonucleoprotein</keyword>
<dbReference type="InterPro" id="IPR021131">
    <property type="entry name" value="Ribosomal_uL15/eL18"/>
</dbReference>
<proteinExistence type="inferred from homology"/>
<dbReference type="PANTHER" id="PTHR10762:SF1">
    <property type="entry name" value="2-(3-AMINO-3-CARBOXYPROPYL)HISTIDINE SYNTHASE SUBUNIT 1"/>
    <property type="match status" value="1"/>
</dbReference>
<keyword evidence="20" id="KW-1185">Reference proteome</keyword>
<dbReference type="EMBL" id="BQXS01009691">
    <property type="protein sequence ID" value="GKT31530.1"/>
    <property type="molecule type" value="Genomic_DNA"/>
</dbReference>
<sequence length="596" mass="65530">MGIDLRAGGRTKKTERRLPVSKNIYLLDLHKLYSNLARKTQSTFNQRVAGRLCMARTKRMPISLSRLGRLMDGKMENVACVVGTITDDERLLTVPKMNVVALHFTETARARIVKAGGRCLTFDQLAIERPTGKNCILLQGRRHSREACRHFRGLRGEVHSGHAAPRLGRATGRKEKALVAYGTMIVALIEKHTPAKCVIFGDLVYGACCIDDITAQCYGIDLFVHFGHSQIVPTKLISIPTIHIPVSVKADKIVEWGSELISKNISAASISLLSTAQFCHLLPSLKEALTRDEKQYKKSQINIPQSKPLRPGEFLGCTVPTLTEETEAVIAVVDGRFHIEAIGLQYPNVIIYRLDPFTCELSLETVTTSVTIEKRNIIIKKARDSFISAYESRKKASVDSKEKESKKSTIPSKGVDIPSQTTSLESKSEDISIERKMDDKSLSLPASIIRSARPAIILGTLGRQGSLPLLRRLYSLFPSAYCVLMDEITESKLRMLDCSVVIMVACPRLSIDWGSSFTDPILLTPLEAFTLAGRGAGEGDIHLGCCALLDCISERSMDSSASPSSSSASMSSIFCEKGIILDNFSIEGGKWSVGYH</sequence>
<dbReference type="Gene3D" id="3.40.50.11850">
    <property type="entry name" value="Diphthamide synthesis DPH1/DPH2 domain 2"/>
    <property type="match status" value="1"/>
</dbReference>
<dbReference type="Gene3D" id="3.40.50.11860">
    <property type="entry name" value="Diphthamide synthesis DPH1/DPH2 domain 3"/>
    <property type="match status" value="1"/>
</dbReference>
<evidence type="ECO:0000256" key="4">
    <source>
        <dbReference type="ARBA" id="ARBA00012221"/>
    </source>
</evidence>
<evidence type="ECO:0000256" key="13">
    <source>
        <dbReference type="ARBA" id="ARBA00031690"/>
    </source>
</evidence>
<comment type="cofactor">
    <cofactor evidence="1">
        <name>[4Fe-4S] cluster</name>
        <dbReference type="ChEBI" id="CHEBI:49883"/>
    </cofactor>
</comment>